<gene>
    <name evidence="4" type="ORF">JBS370_LOCUS18324</name>
</gene>
<dbReference type="GO" id="GO:0030422">
    <property type="term" value="P:siRNA processing"/>
    <property type="evidence" value="ECO:0007669"/>
    <property type="project" value="TreeGrafter"/>
</dbReference>
<dbReference type="PANTHER" id="PTHR23079">
    <property type="entry name" value="RNA-DEPENDENT RNA POLYMERASE"/>
    <property type="match status" value="1"/>
</dbReference>
<protein>
    <recommendedName>
        <fullName evidence="1">RNA-dependent RNA polymerase</fullName>
        <ecNumber evidence="1">2.7.7.48</ecNumber>
    </recommendedName>
</protein>
<evidence type="ECO:0000256" key="2">
    <source>
        <dbReference type="SAM" id="MobiDB-lite"/>
    </source>
</evidence>
<dbReference type="InterPro" id="IPR007855">
    <property type="entry name" value="RDRP"/>
</dbReference>
<evidence type="ECO:0000313" key="4">
    <source>
        <dbReference type="EMBL" id="CAF3852492.1"/>
    </source>
</evidence>
<dbReference type="Proteomes" id="UP000663836">
    <property type="component" value="Unassembled WGS sequence"/>
</dbReference>
<feature type="compositionally biased region" description="Basic and acidic residues" evidence="2">
    <location>
        <begin position="487"/>
        <end position="497"/>
    </location>
</feature>
<keyword evidence="1" id="KW-0808">Transferase</keyword>
<feature type="domain" description="RDRP core" evidence="3">
    <location>
        <begin position="37"/>
        <end position="126"/>
    </location>
</feature>
<evidence type="ECO:0000313" key="5">
    <source>
        <dbReference type="Proteomes" id="UP000663836"/>
    </source>
</evidence>
<feature type="non-terminal residue" evidence="4">
    <location>
        <position position="1"/>
    </location>
</feature>
<sequence length="497" mass="56655">ILMMWSKSFINEYKTFYCQYTIELLHLLGFVFDNNYSTNENLRNMMIELAKRNDKCFYQLALATSLEEAHQKRENLGDFSDITNIDGNGLISKGLARKIAEQLDYLVKCEQNELYPSVYQIRMAGFPTRLNNQIIMLLSDLGVPNSVLLDLQDKWSNNKKQPPRCKIDMLKNKIPLPMNQCRYMFGYTLKSKLEPGQCFIRYQIVDDNGKPLKNPEFKRIVGSVIITKNPCPYAGDIMTLNAVDLPELDCLKDVIVFSTEGNQPDCNKIAGSDLDGDQYFAYWDQELRISETIEPLEYKAQSPSDHPTPITANGVVNYCLSLLGAISHGEIYNLHAIVVDQNKEKHPKRTCQKLAIEMAEMFSAAINSGKTGYQIDANRIREIRKIVGHKYPDFLMKTSLYQSEPILDILYRKTLNFKTQNPQLFEGQDINDSINTSAKKDANTTQSIASSNNTSFEDIKAVCSQMYNNLHITNNEIQENVNMNSDTNEKAKAPTDN</sequence>
<dbReference type="GO" id="GO:0003723">
    <property type="term" value="F:RNA binding"/>
    <property type="evidence" value="ECO:0007669"/>
    <property type="project" value="UniProtKB-KW"/>
</dbReference>
<comment type="catalytic activity">
    <reaction evidence="1">
        <text>RNA(n) + a ribonucleoside 5'-triphosphate = RNA(n+1) + diphosphate</text>
        <dbReference type="Rhea" id="RHEA:21248"/>
        <dbReference type="Rhea" id="RHEA-COMP:14527"/>
        <dbReference type="Rhea" id="RHEA-COMP:17342"/>
        <dbReference type="ChEBI" id="CHEBI:33019"/>
        <dbReference type="ChEBI" id="CHEBI:61557"/>
        <dbReference type="ChEBI" id="CHEBI:140395"/>
        <dbReference type="EC" id="2.7.7.48"/>
    </reaction>
</comment>
<keyword evidence="1" id="KW-0696">RNA-directed RNA polymerase</keyword>
<proteinExistence type="inferred from homology"/>
<keyword evidence="1" id="KW-0548">Nucleotidyltransferase</keyword>
<comment type="similarity">
    <text evidence="1">Belongs to the RdRP family.</text>
</comment>
<feature type="domain" description="RDRP core" evidence="3">
    <location>
        <begin position="166"/>
        <end position="413"/>
    </location>
</feature>
<feature type="region of interest" description="Disordered" evidence="2">
    <location>
        <begin position="478"/>
        <end position="497"/>
    </location>
</feature>
<dbReference type="AlphaFoldDB" id="A0A819EKN3"/>
<dbReference type="PANTHER" id="PTHR23079:SF55">
    <property type="entry name" value="RNA-DIRECTED RNA POLYMERASE"/>
    <property type="match status" value="1"/>
</dbReference>
<reference evidence="4" key="1">
    <citation type="submission" date="2021-02" db="EMBL/GenBank/DDBJ databases">
        <authorList>
            <person name="Nowell W R."/>
        </authorList>
    </citation>
    <scope>NUCLEOTIDE SEQUENCE</scope>
</reference>
<dbReference type="GO" id="GO:0031380">
    <property type="term" value="C:nuclear RNA-directed RNA polymerase complex"/>
    <property type="evidence" value="ECO:0007669"/>
    <property type="project" value="TreeGrafter"/>
</dbReference>
<accession>A0A819EKN3</accession>
<keyword evidence="1" id="KW-0694">RNA-binding</keyword>
<evidence type="ECO:0000256" key="1">
    <source>
        <dbReference type="RuleBase" id="RU363098"/>
    </source>
</evidence>
<comment type="caution">
    <text evidence="4">The sequence shown here is derived from an EMBL/GenBank/DDBJ whole genome shotgun (WGS) entry which is preliminary data.</text>
</comment>
<evidence type="ECO:0000259" key="3">
    <source>
        <dbReference type="Pfam" id="PF05183"/>
    </source>
</evidence>
<dbReference type="InterPro" id="IPR057596">
    <property type="entry name" value="RDRP_core"/>
</dbReference>
<dbReference type="EMBL" id="CAJOBD010002064">
    <property type="protein sequence ID" value="CAF3852492.1"/>
    <property type="molecule type" value="Genomic_DNA"/>
</dbReference>
<name>A0A819EKN3_9BILA</name>
<organism evidence="4 5">
    <name type="scientific">Rotaria sordida</name>
    <dbReference type="NCBI Taxonomy" id="392033"/>
    <lineage>
        <taxon>Eukaryota</taxon>
        <taxon>Metazoa</taxon>
        <taxon>Spiralia</taxon>
        <taxon>Gnathifera</taxon>
        <taxon>Rotifera</taxon>
        <taxon>Eurotatoria</taxon>
        <taxon>Bdelloidea</taxon>
        <taxon>Philodinida</taxon>
        <taxon>Philodinidae</taxon>
        <taxon>Rotaria</taxon>
    </lineage>
</organism>
<dbReference type="EC" id="2.7.7.48" evidence="1"/>
<dbReference type="GO" id="GO:0003968">
    <property type="term" value="F:RNA-directed RNA polymerase activity"/>
    <property type="evidence" value="ECO:0007669"/>
    <property type="project" value="UniProtKB-KW"/>
</dbReference>
<dbReference type="Pfam" id="PF05183">
    <property type="entry name" value="RdRP"/>
    <property type="match status" value="2"/>
</dbReference>